<protein>
    <submittedName>
        <fullName evidence="1">Uncharacterized protein</fullName>
    </submittedName>
</protein>
<sequence length="114" mass="12667">MEEYTAAEIAAWREQLMGLLGSDAQHYPKRIEATFPRILGKIVSLWGKPDLDAYLDGLMVSDRPGRQGFPGDVAMEIFHLSTIHAGLHLSDEATGTGWAGIQDPELYRKALKKE</sequence>
<evidence type="ECO:0000313" key="1">
    <source>
        <dbReference type="EMBL" id="MCG2577129.1"/>
    </source>
</evidence>
<dbReference type="EMBL" id="JAKLTN010000002">
    <property type="protein sequence ID" value="MCG2577129.1"/>
    <property type="molecule type" value="Genomic_DNA"/>
</dbReference>
<organism evidence="1 2">
    <name type="scientific">Dechloromonas hankyongensis</name>
    <dbReference type="NCBI Taxonomy" id="2908002"/>
    <lineage>
        <taxon>Bacteria</taxon>
        <taxon>Pseudomonadati</taxon>
        <taxon>Pseudomonadota</taxon>
        <taxon>Betaproteobacteria</taxon>
        <taxon>Rhodocyclales</taxon>
        <taxon>Azonexaceae</taxon>
        <taxon>Dechloromonas</taxon>
    </lineage>
</organism>
<keyword evidence="2" id="KW-1185">Reference proteome</keyword>
<proteinExistence type="predicted"/>
<accession>A0ABS9K1S0</accession>
<evidence type="ECO:0000313" key="2">
    <source>
        <dbReference type="Proteomes" id="UP001165384"/>
    </source>
</evidence>
<comment type="caution">
    <text evidence="1">The sequence shown here is derived from an EMBL/GenBank/DDBJ whole genome shotgun (WGS) entry which is preliminary data.</text>
</comment>
<gene>
    <name evidence="1" type="ORF">LZ012_08970</name>
</gene>
<reference evidence="1" key="1">
    <citation type="submission" date="2022-01" db="EMBL/GenBank/DDBJ databases">
        <authorList>
            <person name="Jo J.-H."/>
            <person name="Im W.-T."/>
        </authorList>
    </citation>
    <scope>NUCLEOTIDE SEQUENCE</scope>
    <source>
        <strain evidence="1">XY25</strain>
    </source>
</reference>
<name>A0ABS9K1S0_9RHOO</name>
<dbReference type="Proteomes" id="UP001165384">
    <property type="component" value="Unassembled WGS sequence"/>
</dbReference>
<dbReference type="RefSeq" id="WP_275709874.1">
    <property type="nucleotide sequence ID" value="NZ_JAKLTN010000002.1"/>
</dbReference>